<evidence type="ECO:0000313" key="2">
    <source>
        <dbReference type="Proteomes" id="UP001367508"/>
    </source>
</evidence>
<comment type="caution">
    <text evidence="1">The sequence shown here is derived from an EMBL/GenBank/DDBJ whole genome shotgun (WGS) entry which is preliminary data.</text>
</comment>
<gene>
    <name evidence="1" type="ORF">VNO77_18979</name>
</gene>
<sequence>MGHTHDLVFTLRQIGPLYTPQRTAMLDYVKPANVPRTIRLPKFLLKGLSQVSQWSKRLLSALLSCNPQEQEQPLLVGSFEGEEEVQAMVMIPWRRSSWSESTSGIMKRMGGRVPPFSWKKQRLLIGLGFLMNVAFLGLGNLEGDL</sequence>
<proteinExistence type="predicted"/>
<keyword evidence="2" id="KW-1185">Reference proteome</keyword>
<organism evidence="1 2">
    <name type="scientific">Canavalia gladiata</name>
    <name type="common">Sword bean</name>
    <name type="synonym">Dolichos gladiatus</name>
    <dbReference type="NCBI Taxonomy" id="3824"/>
    <lineage>
        <taxon>Eukaryota</taxon>
        <taxon>Viridiplantae</taxon>
        <taxon>Streptophyta</taxon>
        <taxon>Embryophyta</taxon>
        <taxon>Tracheophyta</taxon>
        <taxon>Spermatophyta</taxon>
        <taxon>Magnoliopsida</taxon>
        <taxon>eudicotyledons</taxon>
        <taxon>Gunneridae</taxon>
        <taxon>Pentapetalae</taxon>
        <taxon>rosids</taxon>
        <taxon>fabids</taxon>
        <taxon>Fabales</taxon>
        <taxon>Fabaceae</taxon>
        <taxon>Papilionoideae</taxon>
        <taxon>50 kb inversion clade</taxon>
        <taxon>NPAAA clade</taxon>
        <taxon>indigoferoid/millettioid clade</taxon>
        <taxon>Phaseoleae</taxon>
        <taxon>Canavalia</taxon>
    </lineage>
</organism>
<name>A0AAN9QK42_CANGL</name>
<dbReference type="EMBL" id="JAYMYQ010000004">
    <property type="protein sequence ID" value="KAK7338372.1"/>
    <property type="molecule type" value="Genomic_DNA"/>
</dbReference>
<reference evidence="1 2" key="1">
    <citation type="submission" date="2024-01" db="EMBL/GenBank/DDBJ databases">
        <title>The genomes of 5 underutilized Papilionoideae crops provide insights into root nodulation and disease resistanc.</title>
        <authorList>
            <person name="Jiang F."/>
        </authorList>
    </citation>
    <scope>NUCLEOTIDE SEQUENCE [LARGE SCALE GENOMIC DNA]</scope>
    <source>
        <strain evidence="1">LVBAO_FW01</strain>
        <tissue evidence="1">Leaves</tissue>
    </source>
</reference>
<dbReference type="AlphaFoldDB" id="A0AAN9QK42"/>
<accession>A0AAN9QK42</accession>
<dbReference type="Proteomes" id="UP001367508">
    <property type="component" value="Unassembled WGS sequence"/>
</dbReference>
<evidence type="ECO:0000313" key="1">
    <source>
        <dbReference type="EMBL" id="KAK7338372.1"/>
    </source>
</evidence>
<protein>
    <submittedName>
        <fullName evidence="1">Uncharacterized protein</fullName>
    </submittedName>
</protein>